<sequence length="336" mass="36440">MSDIVNRFRPNLEEFEAIYQSIHKNAELSMMETQTAQQMAGHLHSLGFEVTEGVGGNGVVGELCNGEGQCVMLRAELDALPIKEATNLPHACDKTMRDVWGQEQPVMHAAGHDLHMASLLAAATLMRDAMSYWQGTLVVVFQPNTVHTGGAQAMVDQDLYSIAPVPDAIFAQHSGPFPAGHINILKGPALMSADTVRIKLYCSLGCQANPQCNVNLVALASDLVDALERLAHSNQHYAHITVDAIHAGHPGQNSVSHVELVLDIKTDNESTRQYILGAIGPKAKEVCRNVGVRDPPEVEISSRAPLTLNNAHLAGVLQQSFLEHFGEDKHRMTSLT</sequence>
<evidence type="ECO:0000313" key="2">
    <source>
        <dbReference type="EMBL" id="KAK7730309.1"/>
    </source>
</evidence>
<accession>A0ABR1P9W0</accession>
<reference evidence="2 3" key="1">
    <citation type="submission" date="2024-02" db="EMBL/GenBank/DDBJ databases">
        <title>De novo assembly and annotation of 12 fungi associated with fruit tree decline syndrome in Ontario, Canada.</title>
        <authorList>
            <person name="Sulman M."/>
            <person name="Ellouze W."/>
            <person name="Ilyukhin E."/>
        </authorList>
    </citation>
    <scope>NUCLEOTIDE SEQUENCE [LARGE SCALE GENOMIC DNA]</scope>
    <source>
        <strain evidence="2 3">M169</strain>
    </source>
</reference>
<keyword evidence="3" id="KW-1185">Reference proteome</keyword>
<dbReference type="SUPFAM" id="SSF53187">
    <property type="entry name" value="Zn-dependent exopeptidases"/>
    <property type="match status" value="1"/>
</dbReference>
<dbReference type="InterPro" id="IPR036264">
    <property type="entry name" value="Bact_exopeptidase_dim_dom"/>
</dbReference>
<dbReference type="EMBL" id="JAKNSF020000026">
    <property type="protein sequence ID" value="KAK7730309.1"/>
    <property type="molecule type" value="Genomic_DNA"/>
</dbReference>
<dbReference type="Pfam" id="PF01546">
    <property type="entry name" value="Peptidase_M20"/>
    <property type="match status" value="1"/>
</dbReference>
<dbReference type="PANTHER" id="PTHR11014">
    <property type="entry name" value="PEPTIDASE M20 FAMILY MEMBER"/>
    <property type="match status" value="1"/>
</dbReference>
<evidence type="ECO:0000256" key="1">
    <source>
        <dbReference type="ARBA" id="ARBA00006247"/>
    </source>
</evidence>
<dbReference type="Gene3D" id="3.30.70.360">
    <property type="match status" value="1"/>
</dbReference>
<evidence type="ECO:0000313" key="3">
    <source>
        <dbReference type="Proteomes" id="UP001430848"/>
    </source>
</evidence>
<comment type="similarity">
    <text evidence="1">Belongs to the peptidase M20A family.</text>
</comment>
<protein>
    <recommendedName>
        <fullName evidence="4">Amidohydrolase</fullName>
    </recommendedName>
</protein>
<dbReference type="PANTHER" id="PTHR11014:SF63">
    <property type="entry name" value="METALLOPEPTIDASE, PUTATIVE (AFU_ORTHOLOGUE AFUA_6G09600)-RELATED"/>
    <property type="match status" value="1"/>
</dbReference>
<dbReference type="Gene3D" id="3.40.630.10">
    <property type="entry name" value="Zn peptidases"/>
    <property type="match status" value="1"/>
</dbReference>
<organism evidence="2 3">
    <name type="scientific">Diaporthe eres</name>
    <name type="common">Phomopsis oblonga</name>
    <dbReference type="NCBI Taxonomy" id="83184"/>
    <lineage>
        <taxon>Eukaryota</taxon>
        <taxon>Fungi</taxon>
        <taxon>Dikarya</taxon>
        <taxon>Ascomycota</taxon>
        <taxon>Pezizomycotina</taxon>
        <taxon>Sordariomycetes</taxon>
        <taxon>Sordariomycetidae</taxon>
        <taxon>Diaporthales</taxon>
        <taxon>Diaporthaceae</taxon>
        <taxon>Diaporthe</taxon>
        <taxon>Diaporthe eres species complex</taxon>
    </lineage>
</organism>
<dbReference type="InterPro" id="IPR017439">
    <property type="entry name" value="Amidohydrolase"/>
</dbReference>
<gene>
    <name evidence="2" type="ORF">SLS63_005879</name>
</gene>
<comment type="caution">
    <text evidence="2">The sequence shown here is derived from an EMBL/GenBank/DDBJ whole genome shotgun (WGS) entry which is preliminary data.</text>
</comment>
<dbReference type="InterPro" id="IPR002933">
    <property type="entry name" value="Peptidase_M20"/>
</dbReference>
<proteinExistence type="inferred from homology"/>
<evidence type="ECO:0008006" key="4">
    <source>
        <dbReference type="Google" id="ProtNLM"/>
    </source>
</evidence>
<dbReference type="Proteomes" id="UP001430848">
    <property type="component" value="Unassembled WGS sequence"/>
</dbReference>
<dbReference type="SUPFAM" id="SSF55031">
    <property type="entry name" value="Bacterial exopeptidase dimerisation domain"/>
    <property type="match status" value="1"/>
</dbReference>
<name>A0ABR1P9W0_DIAER</name>